<name>A0A1I7KQ21_9BURK</name>
<keyword evidence="1" id="KW-0812">Transmembrane</keyword>
<dbReference type="EMBL" id="FPBO01000018">
    <property type="protein sequence ID" value="SFU99537.1"/>
    <property type="molecule type" value="Genomic_DNA"/>
</dbReference>
<proteinExistence type="predicted"/>
<reference evidence="3" key="1">
    <citation type="submission" date="2016-10" db="EMBL/GenBank/DDBJ databases">
        <authorList>
            <person name="Varghese N."/>
            <person name="Submissions S."/>
        </authorList>
    </citation>
    <scope>NUCLEOTIDE SEQUENCE [LARGE SCALE GENOMIC DNA]</scope>
    <source>
        <strain evidence="3">CGMCC 1.11014</strain>
    </source>
</reference>
<evidence type="ECO:0000313" key="3">
    <source>
        <dbReference type="Proteomes" id="UP000199391"/>
    </source>
</evidence>
<dbReference type="STRING" id="1035707.SAMN05216552_1018123"/>
<accession>A0A1I7KQ21</accession>
<organism evidence="2 3">
    <name type="scientific">Pseudoduganella namucuonensis</name>
    <dbReference type="NCBI Taxonomy" id="1035707"/>
    <lineage>
        <taxon>Bacteria</taxon>
        <taxon>Pseudomonadati</taxon>
        <taxon>Pseudomonadota</taxon>
        <taxon>Betaproteobacteria</taxon>
        <taxon>Burkholderiales</taxon>
        <taxon>Oxalobacteraceae</taxon>
        <taxon>Telluria group</taxon>
        <taxon>Pseudoduganella</taxon>
    </lineage>
</organism>
<keyword evidence="1" id="KW-1133">Transmembrane helix</keyword>
<evidence type="ECO:0000313" key="2">
    <source>
        <dbReference type="EMBL" id="SFU99537.1"/>
    </source>
</evidence>
<dbReference type="AlphaFoldDB" id="A0A1I7KQ21"/>
<dbReference type="RefSeq" id="WP_093557176.1">
    <property type="nucleotide sequence ID" value="NZ_FPBO01000018.1"/>
</dbReference>
<gene>
    <name evidence="2" type="ORF">SAMN05216552_1018123</name>
</gene>
<keyword evidence="1" id="KW-0472">Membrane</keyword>
<sequence>MIDLSKSAPQPAKMTKEEREAVEAMAAVLSHPQLAAICFLGLVAYVAADKLTRMPRVPTIAAAV</sequence>
<protein>
    <submittedName>
        <fullName evidence="2">Uncharacterized protein</fullName>
    </submittedName>
</protein>
<dbReference type="Proteomes" id="UP000199391">
    <property type="component" value="Unassembled WGS sequence"/>
</dbReference>
<feature type="transmembrane region" description="Helical" evidence="1">
    <location>
        <begin position="24"/>
        <end position="48"/>
    </location>
</feature>
<evidence type="ECO:0000256" key="1">
    <source>
        <dbReference type="SAM" id="Phobius"/>
    </source>
</evidence>
<keyword evidence="3" id="KW-1185">Reference proteome</keyword>